<dbReference type="EMBL" id="FNYC01000010">
    <property type="protein sequence ID" value="SEJ50906.1"/>
    <property type="molecule type" value="Genomic_DNA"/>
</dbReference>
<feature type="compositionally biased region" description="Basic and acidic residues" evidence="1">
    <location>
        <begin position="231"/>
        <end position="257"/>
    </location>
</feature>
<proteinExistence type="predicted"/>
<feature type="compositionally biased region" description="Low complexity" evidence="1">
    <location>
        <begin position="212"/>
        <end position="230"/>
    </location>
</feature>
<keyword evidence="5" id="KW-1185">Reference proteome</keyword>
<feature type="compositionally biased region" description="Low complexity" evidence="1">
    <location>
        <begin position="174"/>
        <end position="185"/>
    </location>
</feature>
<feature type="region of interest" description="Disordered" evidence="1">
    <location>
        <begin position="133"/>
        <end position="257"/>
    </location>
</feature>
<evidence type="ECO:0000259" key="3">
    <source>
        <dbReference type="Pfam" id="PF08239"/>
    </source>
</evidence>
<protein>
    <submittedName>
        <fullName evidence="4">Uncharacterized conserved protein YraI</fullName>
    </submittedName>
</protein>
<sequence>MKRSAWYGALALLAGISAQALAADGYVTGDVTLRAGPDIDYPAVDIIPAGAPIGIEGCTDGWEWCDVVFNDERGWVAGNFIQDEYDDQPVLVPAYGERLGIPIVSFSIVTYWDRHYVSRPFYRERERWYHRPPLHHAPPPPSHRPWAHPQRHEDERGGHDRDDRHAAPEPYRQARPAPGHAPSHAPGDRRLRTEQPMPRTLEPHPQRPPATAPTMTPRGAPAGHPPAGHAPTDHRADAHHGDGHPPSGHDRDDHQGH</sequence>
<dbReference type="Proteomes" id="UP000199420">
    <property type="component" value="Unassembled WGS sequence"/>
</dbReference>
<dbReference type="Pfam" id="PF08239">
    <property type="entry name" value="SH3_3"/>
    <property type="match status" value="1"/>
</dbReference>
<reference evidence="4 5" key="1">
    <citation type="submission" date="2016-10" db="EMBL/GenBank/DDBJ databases">
        <authorList>
            <person name="de Groot N.N."/>
        </authorList>
    </citation>
    <scope>NUCLEOTIDE SEQUENCE [LARGE SCALE GENOMIC DNA]</scope>
    <source>
        <strain evidence="4 5">DSM 26515</strain>
    </source>
</reference>
<dbReference type="STRING" id="529704.SAMN02927913_0043"/>
<evidence type="ECO:0000313" key="4">
    <source>
        <dbReference type="EMBL" id="SEJ50906.1"/>
    </source>
</evidence>
<evidence type="ECO:0000313" key="5">
    <source>
        <dbReference type="Proteomes" id="UP000199420"/>
    </source>
</evidence>
<dbReference type="Gene3D" id="2.30.30.40">
    <property type="entry name" value="SH3 Domains"/>
    <property type="match status" value="1"/>
</dbReference>
<dbReference type="InterPro" id="IPR003646">
    <property type="entry name" value="SH3-like_bac-type"/>
</dbReference>
<keyword evidence="2" id="KW-0732">Signal</keyword>
<feature type="signal peptide" evidence="2">
    <location>
        <begin position="1"/>
        <end position="22"/>
    </location>
</feature>
<dbReference type="RefSeq" id="WP_175483817.1">
    <property type="nucleotide sequence ID" value="NZ_FNYC01000010.1"/>
</dbReference>
<evidence type="ECO:0000256" key="1">
    <source>
        <dbReference type="SAM" id="MobiDB-lite"/>
    </source>
</evidence>
<organism evidence="4 5">
    <name type="scientific">Frateuria terrea</name>
    <dbReference type="NCBI Taxonomy" id="529704"/>
    <lineage>
        <taxon>Bacteria</taxon>
        <taxon>Pseudomonadati</taxon>
        <taxon>Pseudomonadota</taxon>
        <taxon>Gammaproteobacteria</taxon>
        <taxon>Lysobacterales</taxon>
        <taxon>Rhodanobacteraceae</taxon>
        <taxon>Frateuria</taxon>
    </lineage>
</organism>
<gene>
    <name evidence="4" type="ORF">SAMN04487997_0043</name>
</gene>
<feature type="domain" description="SH3b" evidence="3">
    <location>
        <begin position="30"/>
        <end position="81"/>
    </location>
</feature>
<accession>A0A1H6ZDX4</accession>
<evidence type="ECO:0000256" key="2">
    <source>
        <dbReference type="SAM" id="SignalP"/>
    </source>
</evidence>
<dbReference type="AlphaFoldDB" id="A0A1H6ZDX4"/>
<name>A0A1H6ZDX4_9GAMM</name>
<feature type="compositionally biased region" description="Basic and acidic residues" evidence="1">
    <location>
        <begin position="150"/>
        <end position="167"/>
    </location>
</feature>
<feature type="chain" id="PRO_5011731650" evidence="2">
    <location>
        <begin position="23"/>
        <end position="257"/>
    </location>
</feature>